<dbReference type="HOGENOM" id="CLU_1134890_0_0_1"/>
<evidence type="ECO:0000313" key="3">
    <source>
        <dbReference type="Proteomes" id="UP000032141"/>
    </source>
</evidence>
<dbReference type="AlphaFoldDB" id="A0A0D3AWT5"/>
<dbReference type="Gramene" id="Bo2g149750.1">
    <property type="protein sequence ID" value="Bo2g149750.1"/>
    <property type="gene ID" value="Bo2g149750"/>
</dbReference>
<organism evidence="2 3">
    <name type="scientific">Brassica oleracea var. oleracea</name>
    <dbReference type="NCBI Taxonomy" id="109376"/>
    <lineage>
        <taxon>Eukaryota</taxon>
        <taxon>Viridiplantae</taxon>
        <taxon>Streptophyta</taxon>
        <taxon>Embryophyta</taxon>
        <taxon>Tracheophyta</taxon>
        <taxon>Spermatophyta</taxon>
        <taxon>Magnoliopsida</taxon>
        <taxon>eudicotyledons</taxon>
        <taxon>Gunneridae</taxon>
        <taxon>Pentapetalae</taxon>
        <taxon>rosids</taxon>
        <taxon>malvids</taxon>
        <taxon>Brassicales</taxon>
        <taxon>Brassicaceae</taxon>
        <taxon>Brassiceae</taxon>
        <taxon>Brassica</taxon>
    </lineage>
</organism>
<dbReference type="InterPro" id="IPR004252">
    <property type="entry name" value="Probable_transposase_24"/>
</dbReference>
<keyword evidence="3" id="KW-1185">Reference proteome</keyword>
<proteinExistence type="predicted"/>
<accession>A0A0D3AWT5</accession>
<dbReference type="Proteomes" id="UP000032141">
    <property type="component" value="Chromosome C2"/>
</dbReference>
<dbReference type="Pfam" id="PF03004">
    <property type="entry name" value="Transposase_24"/>
    <property type="match status" value="1"/>
</dbReference>
<reference evidence="2 3" key="1">
    <citation type="journal article" date="2014" name="Genome Biol.">
        <title>Transcriptome and methylome profiling reveals relics of genome dominance in the mesopolyploid Brassica oleracea.</title>
        <authorList>
            <person name="Parkin I.A."/>
            <person name="Koh C."/>
            <person name="Tang H."/>
            <person name="Robinson S.J."/>
            <person name="Kagale S."/>
            <person name="Clarke W.E."/>
            <person name="Town C.D."/>
            <person name="Nixon J."/>
            <person name="Krishnakumar V."/>
            <person name="Bidwell S.L."/>
            <person name="Denoeud F."/>
            <person name="Belcram H."/>
            <person name="Links M.G."/>
            <person name="Just J."/>
            <person name="Clarke C."/>
            <person name="Bender T."/>
            <person name="Huebert T."/>
            <person name="Mason A.S."/>
            <person name="Pires J.C."/>
            <person name="Barker G."/>
            <person name="Moore J."/>
            <person name="Walley P.G."/>
            <person name="Manoli S."/>
            <person name="Batley J."/>
            <person name="Edwards D."/>
            <person name="Nelson M.N."/>
            <person name="Wang X."/>
            <person name="Paterson A.H."/>
            <person name="King G."/>
            <person name="Bancroft I."/>
            <person name="Chalhoub B."/>
            <person name="Sharpe A.G."/>
        </authorList>
    </citation>
    <scope>NUCLEOTIDE SEQUENCE</scope>
    <source>
        <strain evidence="2 3">cv. TO1000</strain>
    </source>
</reference>
<feature type="region of interest" description="Disordered" evidence="1">
    <location>
        <begin position="72"/>
        <end position="94"/>
    </location>
</feature>
<evidence type="ECO:0000256" key="1">
    <source>
        <dbReference type="SAM" id="MobiDB-lite"/>
    </source>
</evidence>
<evidence type="ECO:0000313" key="2">
    <source>
        <dbReference type="EnsemblPlants" id="Bo2g149750.1"/>
    </source>
</evidence>
<protein>
    <submittedName>
        <fullName evidence="2">Uncharacterized protein</fullName>
    </submittedName>
</protein>
<dbReference type="EnsemblPlants" id="Bo2g149750.1">
    <property type="protein sequence ID" value="Bo2g149750.1"/>
    <property type="gene ID" value="Bo2g149750"/>
</dbReference>
<sequence length="245" mass="27579">MVRRNFPTTFRRHSDKKCNRCSRRKFVGIFRRISDDIPINSKVVGIPSVCYISYPWVAYGNDPWVTVTQINPRGRVDGTSDDDEPLQPESTSNAQAVEDLENVQLVENLTVFGHDAVVHSEPEAEQEFNWHSDFTETVRMYVHNLGACSMSAKEDELIEANDGNPVDRLQLIKVAHTNKTTGQIQDPVIRGVVDLVEAEIVSQSQPLSDDGDSTGASTNLSLLQINEMVEKNNVSRYPSESRRKF</sequence>
<name>A0A0D3AWT5_BRAOL</name>
<reference evidence="2" key="2">
    <citation type="submission" date="2015-03" db="UniProtKB">
        <authorList>
            <consortium name="EnsemblPlants"/>
        </authorList>
    </citation>
    <scope>IDENTIFICATION</scope>
</reference>